<dbReference type="EMBL" id="BAAADE010000011">
    <property type="protein sequence ID" value="GAA0613560.1"/>
    <property type="molecule type" value="Genomic_DNA"/>
</dbReference>
<gene>
    <name evidence="1" type="ORF">GCM10008943_31130</name>
</gene>
<evidence type="ECO:0000313" key="1">
    <source>
        <dbReference type="EMBL" id="GAA0613560.1"/>
    </source>
</evidence>
<sequence>MSITTVNMILRAYDQFCPLIIGAVDTPNLKINVKFNAALSNEFPADIHAAEVSFNRYVMACANDDQRLIGIPAYVLRGFRHRNYIAHRDSPLENLADLKGKRIGTNSWSDSGTMWARAALREAGVDIGDVQWVIGHVDQDIKMKPKTSFDVVPPEGSLFLSEEQTLMEELRLGKIDAVTTAFMPPSVYEIGSEFRRLVRDFRSAETLYHRRTGVYPAFHIIAFERSYAEQNPGVVLAVYDALQASWQDWWKKAKNFGEASPWQIAEIESMIKDFPEDTPPFGCHQDAHKKMLAVMCHEQYAQGIVQKPADPLKLFADFEAFLKAAGR</sequence>
<name>A0ABN1GKQ0_9HYPH</name>
<comment type="caution">
    <text evidence="1">The sequence shown here is derived from an EMBL/GenBank/DDBJ whole genome shotgun (WGS) entry which is preliminary data.</text>
</comment>
<dbReference type="PANTHER" id="PTHR30024">
    <property type="entry name" value="ALIPHATIC SULFONATES-BINDING PROTEIN-RELATED"/>
    <property type="match status" value="1"/>
</dbReference>
<dbReference type="Pfam" id="PF12974">
    <property type="entry name" value="Phosphonate-bd"/>
    <property type="match status" value="1"/>
</dbReference>
<protein>
    <submittedName>
        <fullName evidence="1">4,5-dihydroxyphthalate decarboxylase</fullName>
    </submittedName>
</protein>
<reference evidence="1 2" key="1">
    <citation type="journal article" date="2019" name="Int. J. Syst. Evol. Microbiol.">
        <title>The Global Catalogue of Microorganisms (GCM) 10K type strain sequencing project: providing services to taxonomists for standard genome sequencing and annotation.</title>
        <authorList>
            <consortium name="The Broad Institute Genomics Platform"/>
            <consortium name="The Broad Institute Genome Sequencing Center for Infectious Disease"/>
            <person name="Wu L."/>
            <person name="Ma J."/>
        </authorList>
    </citation>
    <scope>NUCLEOTIDE SEQUENCE [LARGE SCALE GENOMIC DNA]</scope>
    <source>
        <strain evidence="1 2">JCM 15115</strain>
    </source>
</reference>
<accession>A0ABN1GKQ0</accession>
<dbReference type="RefSeq" id="WP_343807690.1">
    <property type="nucleotide sequence ID" value="NZ_BAAADE010000011.1"/>
</dbReference>
<proteinExistence type="predicted"/>
<dbReference type="Gene3D" id="3.40.190.10">
    <property type="entry name" value="Periplasmic binding protein-like II"/>
    <property type="match status" value="1"/>
</dbReference>
<dbReference type="SUPFAM" id="SSF53850">
    <property type="entry name" value="Periplasmic binding protein-like II"/>
    <property type="match status" value="1"/>
</dbReference>
<evidence type="ECO:0000313" key="2">
    <source>
        <dbReference type="Proteomes" id="UP001424441"/>
    </source>
</evidence>
<dbReference type="Proteomes" id="UP001424441">
    <property type="component" value="Unassembled WGS sequence"/>
</dbReference>
<organism evidence="1 2">
    <name type="scientific">Paenochrobactrum glaciei</name>
    <dbReference type="NCBI Taxonomy" id="486407"/>
    <lineage>
        <taxon>Bacteria</taxon>
        <taxon>Pseudomonadati</taxon>
        <taxon>Pseudomonadota</taxon>
        <taxon>Alphaproteobacteria</taxon>
        <taxon>Hyphomicrobiales</taxon>
        <taxon>Brucellaceae</taxon>
        <taxon>Paenochrobactrum</taxon>
    </lineage>
</organism>
<keyword evidence="2" id="KW-1185">Reference proteome</keyword>